<evidence type="ECO:0000313" key="1">
    <source>
        <dbReference type="EMBL" id="QQV91381.1"/>
    </source>
</evidence>
<reference evidence="1" key="1">
    <citation type="submission" date="2020-07" db="EMBL/GenBank/DDBJ databases">
        <title>Highly diverse flavobacterial phages as mortality factor during North Sea spring blooms.</title>
        <authorList>
            <person name="Bartlau N."/>
            <person name="Wichels A."/>
            <person name="Krohne G."/>
            <person name="Adriaenssens E.M."/>
            <person name="Heins A."/>
            <person name="Fuchs B.M."/>
            <person name="Amann R."/>
            <person name="Moraru C."/>
        </authorList>
    </citation>
    <scope>NUCLEOTIDE SEQUENCE</scope>
</reference>
<dbReference type="Proteomes" id="UP000693839">
    <property type="component" value="Segment"/>
</dbReference>
<evidence type="ECO:0000313" key="2">
    <source>
        <dbReference type="Proteomes" id="UP000693839"/>
    </source>
</evidence>
<dbReference type="GO" id="GO:0003677">
    <property type="term" value="F:DNA binding"/>
    <property type="evidence" value="ECO:0007669"/>
    <property type="project" value="UniProtKB-KW"/>
</dbReference>
<sequence>MLQIAKNQNISYENLIRFVISYSNFKGKQKESSLQSDAIDKILTRYPDVDLQWLITGKETKQAEKKQNFNRR</sequence>
<keyword evidence="2" id="KW-1185">Reference proteome</keyword>
<gene>
    <name evidence="1" type="ORF">Leef1_18</name>
</gene>
<protein>
    <submittedName>
        <fullName evidence="1">DNA-binding protein</fullName>
    </submittedName>
</protein>
<accession>A0A8E4ZKZ0</accession>
<name>A0A8E4ZKZ0_9CAUD</name>
<organism evidence="1 2">
    <name type="scientific">Polaribacter phage Leef_1</name>
    <dbReference type="NCBI Taxonomy" id="2745684"/>
    <lineage>
        <taxon>Viruses</taxon>
        <taxon>Duplodnaviria</taxon>
        <taxon>Heunggongvirae</taxon>
        <taxon>Uroviricota</taxon>
        <taxon>Caudoviricetes</taxon>
        <taxon>Helgolandviridae</taxon>
        <taxon>Leefvirus</taxon>
        <taxon>Leefvirus Leef</taxon>
    </lineage>
</organism>
<dbReference type="EMBL" id="MT732473">
    <property type="protein sequence ID" value="QQV91381.1"/>
    <property type="molecule type" value="Genomic_DNA"/>
</dbReference>
<keyword evidence="1" id="KW-0238">DNA-binding</keyword>
<proteinExistence type="predicted"/>